<name>A0ABZ2ST91_9ENTE</name>
<keyword evidence="2" id="KW-1185">Reference proteome</keyword>
<dbReference type="RefSeq" id="WP_206853995.1">
    <property type="nucleotide sequence ID" value="NZ_CP147250.1"/>
</dbReference>
<accession>A0ABZ2ST91</accession>
<protein>
    <submittedName>
        <fullName evidence="1">Uncharacterized protein</fullName>
    </submittedName>
</protein>
<evidence type="ECO:0000313" key="2">
    <source>
        <dbReference type="Proteomes" id="UP000664360"/>
    </source>
</evidence>
<dbReference type="EMBL" id="CP147250">
    <property type="protein sequence ID" value="WYJ78777.1"/>
    <property type="molecule type" value="Genomic_DNA"/>
</dbReference>
<reference evidence="1 2" key="2">
    <citation type="submission" date="2024-03" db="EMBL/GenBank/DDBJ databases">
        <title>The Genome Sequence of Enterococcus sp. DIV1094.</title>
        <authorList>
            <consortium name="The Broad Institute Genomics Platform"/>
            <consortium name="The Broad Institute Microbial Omics Core"/>
            <consortium name="The Broad Institute Genomic Center for Infectious Diseases"/>
            <person name="Earl A."/>
            <person name="Manson A."/>
            <person name="Gilmore M."/>
            <person name="Schwartman J."/>
            <person name="Shea T."/>
            <person name="Abouelleil A."/>
            <person name="Cao P."/>
            <person name="Chapman S."/>
            <person name="Cusick C."/>
            <person name="Young S."/>
            <person name="Neafsey D."/>
            <person name="Nusbaum C."/>
            <person name="Birren B."/>
        </authorList>
    </citation>
    <scope>NUCLEOTIDE SEQUENCE [LARGE SCALE GENOMIC DNA]</scope>
    <source>
        <strain evidence="1 2">DIV1094</strain>
    </source>
</reference>
<evidence type="ECO:0000313" key="1">
    <source>
        <dbReference type="EMBL" id="WYJ78777.1"/>
    </source>
</evidence>
<sequence>MSKEIQLYETYQATKRGLSEQEEVLITTERKVHELAEVTYKDLRLLLQSFSEPQEALNYGRIMISRLEEDLATELIHQRKKIQLDLEDNEQSYRKKLAQLN</sequence>
<dbReference type="Proteomes" id="UP000664360">
    <property type="component" value="Chromosome"/>
</dbReference>
<reference evidence="1 2" key="1">
    <citation type="submission" date="2021-03" db="EMBL/GenBank/DDBJ databases">
        <authorList>
            <person name="Gilmore M.S."/>
            <person name="Schwartzman J."/>
            <person name="Van Tyne D."/>
            <person name="Martin M."/>
            <person name="Earl A.M."/>
            <person name="Manson A.L."/>
            <person name="Straub T."/>
            <person name="Salamzade R."/>
            <person name="Saavedra J."/>
            <person name="Lebreton F."/>
            <person name="Prichula J."/>
            <person name="Schaufler K."/>
            <person name="Gaca A."/>
            <person name="Sgardioli B."/>
            <person name="Wagenaar J."/>
            <person name="Strong T."/>
        </authorList>
    </citation>
    <scope>NUCLEOTIDE SEQUENCE [LARGE SCALE GENOMIC DNA]</scope>
    <source>
        <strain evidence="1 2">DIV1094</strain>
    </source>
</reference>
<organism evidence="1 2">
    <name type="scientific">Candidatus Enterococcus mangumiae</name>
    <dbReference type="NCBI Taxonomy" id="2230878"/>
    <lineage>
        <taxon>Bacteria</taxon>
        <taxon>Bacillati</taxon>
        <taxon>Bacillota</taxon>
        <taxon>Bacilli</taxon>
        <taxon>Lactobacillales</taxon>
        <taxon>Enterococcaceae</taxon>
        <taxon>Enterococcus</taxon>
    </lineage>
</organism>
<proteinExistence type="predicted"/>
<gene>
    <name evidence="1" type="ORF">DOK79_000283</name>
</gene>